<dbReference type="STRING" id="1344418.A0A1D2VS85"/>
<dbReference type="GO" id="GO:0000159">
    <property type="term" value="C:protein phosphatase type 2A complex"/>
    <property type="evidence" value="ECO:0007669"/>
    <property type="project" value="InterPro"/>
</dbReference>
<dbReference type="EMBL" id="KV454475">
    <property type="protein sequence ID" value="ODV64466.1"/>
    <property type="molecule type" value="Genomic_DNA"/>
</dbReference>
<dbReference type="InParanoid" id="A0A1D2VS85"/>
<proteinExistence type="predicted"/>
<dbReference type="GeneID" id="30964947"/>
<organism evidence="2 3">
    <name type="scientific">Ascoidea rubescens DSM 1968</name>
    <dbReference type="NCBI Taxonomy" id="1344418"/>
    <lineage>
        <taxon>Eukaryota</taxon>
        <taxon>Fungi</taxon>
        <taxon>Dikarya</taxon>
        <taxon>Ascomycota</taxon>
        <taxon>Saccharomycotina</taxon>
        <taxon>Saccharomycetes</taxon>
        <taxon>Ascoideaceae</taxon>
        <taxon>Ascoidea</taxon>
    </lineage>
</organism>
<accession>A0A1D2VS85</accession>
<protein>
    <submittedName>
        <fullName evidence="2">B56-domain-containing protein</fullName>
    </submittedName>
</protein>
<dbReference type="Gene3D" id="1.25.10.10">
    <property type="entry name" value="Leucine-rich Repeat Variant"/>
    <property type="match status" value="1"/>
</dbReference>
<feature type="compositionally biased region" description="Low complexity" evidence="1">
    <location>
        <begin position="221"/>
        <end position="239"/>
    </location>
</feature>
<evidence type="ECO:0000256" key="1">
    <source>
        <dbReference type="SAM" id="MobiDB-lite"/>
    </source>
</evidence>
<dbReference type="Pfam" id="PF01603">
    <property type="entry name" value="B56"/>
    <property type="match status" value="2"/>
</dbReference>
<feature type="region of interest" description="Disordered" evidence="1">
    <location>
        <begin position="256"/>
        <end position="303"/>
    </location>
</feature>
<dbReference type="SUPFAM" id="SSF48371">
    <property type="entry name" value="ARM repeat"/>
    <property type="match status" value="1"/>
</dbReference>
<name>A0A1D2VS85_9ASCO</name>
<dbReference type="InterPro" id="IPR002554">
    <property type="entry name" value="PP2A_B56"/>
</dbReference>
<dbReference type="InterPro" id="IPR011989">
    <property type="entry name" value="ARM-like"/>
</dbReference>
<gene>
    <name evidence="2" type="ORF">ASCRUDRAFT_6279</name>
</gene>
<keyword evidence="3" id="KW-1185">Reference proteome</keyword>
<feature type="region of interest" description="Disordered" evidence="1">
    <location>
        <begin position="219"/>
        <end position="242"/>
    </location>
</feature>
<feature type="compositionally biased region" description="Low complexity" evidence="1">
    <location>
        <begin position="130"/>
        <end position="149"/>
    </location>
</feature>
<dbReference type="PANTHER" id="PTHR10257">
    <property type="entry name" value="SERINE/THREONINE PROTEIN PHOSPHATASE 2A PP2A REGULATORY SUBUNIT B"/>
    <property type="match status" value="1"/>
</dbReference>
<evidence type="ECO:0000313" key="2">
    <source>
        <dbReference type="EMBL" id="ODV64466.1"/>
    </source>
</evidence>
<dbReference type="OrthoDB" id="10264446at2759"/>
<dbReference type="InterPro" id="IPR016024">
    <property type="entry name" value="ARM-type_fold"/>
</dbReference>
<dbReference type="GO" id="GO:0007165">
    <property type="term" value="P:signal transduction"/>
    <property type="evidence" value="ECO:0007669"/>
    <property type="project" value="InterPro"/>
</dbReference>
<dbReference type="PANTHER" id="PTHR10257:SF3">
    <property type="entry name" value="SERINE_THREONINE-PROTEIN PHOSPHATASE 2A 56 KDA REGULATORY SUBUNIT GAMMA ISOFORM"/>
    <property type="match status" value="1"/>
</dbReference>
<dbReference type="RefSeq" id="XP_020050773.1">
    <property type="nucleotide sequence ID" value="XM_020191311.1"/>
</dbReference>
<dbReference type="GO" id="GO:0019888">
    <property type="term" value="F:protein phosphatase regulator activity"/>
    <property type="evidence" value="ECO:0007669"/>
    <property type="project" value="InterPro"/>
</dbReference>
<feature type="region of interest" description="Disordered" evidence="1">
    <location>
        <begin position="127"/>
        <end position="149"/>
    </location>
</feature>
<dbReference type="AlphaFoldDB" id="A0A1D2VS85"/>
<dbReference type="Proteomes" id="UP000095038">
    <property type="component" value="Unassembled WGS sequence"/>
</dbReference>
<sequence>MGLLRFWPKINSPKEIMFLNEIEDIFEVMIPSEFVKIQVPLFVQLSKCIQSSHFEVAQKVLCYWNNFYFIKLVDQNAESILPIIFPSLYEIASIERPNIDRVLNSLNEMFNGFSVLDENYDPNMSYLGYDPGSDPNSDPNSDSNSSPNSWKKTIPNFAMNALRMFVSKHGALYKQCHSLYHETVKENKKRDGIRQENWKKLEEYVKLLEKNNKNNKIIEHSNNFKSNGSNNTKSNGSANPKFQINSQPIYEAMEVDTEENTNKDATKNNPTPSLNPDLATSPEPAITPHIAPAPAPVPTTASS</sequence>
<reference evidence="3" key="1">
    <citation type="submission" date="2016-05" db="EMBL/GenBank/DDBJ databases">
        <title>Comparative genomics of biotechnologically important yeasts.</title>
        <authorList>
            <consortium name="DOE Joint Genome Institute"/>
            <person name="Riley R."/>
            <person name="Haridas S."/>
            <person name="Wolfe K.H."/>
            <person name="Lopes M.R."/>
            <person name="Hittinger C.T."/>
            <person name="Goker M."/>
            <person name="Salamov A."/>
            <person name="Wisecaver J."/>
            <person name="Long T.M."/>
            <person name="Aerts A.L."/>
            <person name="Barry K."/>
            <person name="Choi C."/>
            <person name="Clum A."/>
            <person name="Coughlan A.Y."/>
            <person name="Deshpande S."/>
            <person name="Douglass A.P."/>
            <person name="Hanson S.J."/>
            <person name="Klenk H.-P."/>
            <person name="Labutti K."/>
            <person name="Lapidus A."/>
            <person name="Lindquist E."/>
            <person name="Lipzen A."/>
            <person name="Meier-Kolthoff J.P."/>
            <person name="Ohm R.A."/>
            <person name="Otillar R.P."/>
            <person name="Pangilinan J."/>
            <person name="Peng Y."/>
            <person name="Rokas A."/>
            <person name="Rosa C.A."/>
            <person name="Scheuner C."/>
            <person name="Sibirny A.A."/>
            <person name="Slot J.C."/>
            <person name="Stielow J.B."/>
            <person name="Sun H."/>
            <person name="Kurtzman C.P."/>
            <person name="Blackwell M."/>
            <person name="Grigoriev I.V."/>
            <person name="Jeffries T.W."/>
        </authorList>
    </citation>
    <scope>NUCLEOTIDE SEQUENCE [LARGE SCALE GENOMIC DNA]</scope>
    <source>
        <strain evidence="3">DSM 1968</strain>
    </source>
</reference>
<evidence type="ECO:0000313" key="3">
    <source>
        <dbReference type="Proteomes" id="UP000095038"/>
    </source>
</evidence>